<proteinExistence type="predicted"/>
<accession>A0A1X7UPK4</accession>
<dbReference type="InterPro" id="IPR024445">
    <property type="entry name" value="Tnp_ISXO2-like"/>
</dbReference>
<name>A0A1X7UPK4_AMPQE</name>
<dbReference type="PANTHER" id="PTHR47163">
    <property type="entry name" value="DDE_TNP_IS1595 DOMAIN-CONTAINING PROTEIN"/>
    <property type="match status" value="1"/>
</dbReference>
<dbReference type="InterPro" id="IPR053164">
    <property type="entry name" value="IS1016-like_transposase"/>
</dbReference>
<dbReference type="PANTHER" id="PTHR47163:SF2">
    <property type="entry name" value="SI:DKEY-17M8.2"/>
    <property type="match status" value="1"/>
</dbReference>
<evidence type="ECO:0000259" key="1">
    <source>
        <dbReference type="Pfam" id="PF12762"/>
    </source>
</evidence>
<protein>
    <recommendedName>
        <fullName evidence="1">ISXO2-like transposase domain-containing protein</fullName>
    </recommendedName>
</protein>
<organism evidence="2">
    <name type="scientific">Amphimedon queenslandica</name>
    <name type="common">Sponge</name>
    <dbReference type="NCBI Taxonomy" id="400682"/>
    <lineage>
        <taxon>Eukaryota</taxon>
        <taxon>Metazoa</taxon>
        <taxon>Porifera</taxon>
        <taxon>Demospongiae</taxon>
        <taxon>Heteroscleromorpha</taxon>
        <taxon>Haplosclerida</taxon>
        <taxon>Niphatidae</taxon>
        <taxon>Amphimedon</taxon>
    </lineage>
</organism>
<dbReference type="Pfam" id="PF12762">
    <property type="entry name" value="DDE_Tnp_IS1595"/>
    <property type="match status" value="1"/>
</dbReference>
<evidence type="ECO:0000313" key="2">
    <source>
        <dbReference type="EnsemblMetazoa" id="Aqu2.1.29576_001"/>
    </source>
</evidence>
<dbReference type="EnsemblMetazoa" id="Aqu2.1.29576_001">
    <property type="protein sequence ID" value="Aqu2.1.29576_001"/>
    <property type="gene ID" value="Aqu2.1.29576"/>
</dbReference>
<dbReference type="InParanoid" id="A0A1X7UPK4"/>
<reference evidence="2" key="1">
    <citation type="submission" date="2017-05" db="UniProtKB">
        <authorList>
            <consortium name="EnsemblMetazoa"/>
        </authorList>
    </citation>
    <scope>IDENTIFICATION</scope>
</reference>
<sequence length="131" mass="15157">SVIYSDLWGAYNGLVRLLGQNYTHHTVNHSQHFVDPVTGAHTKSVELMSSQCKRMVRKTQILHSQLFHTYLPEFMWRKKFDGPHQKAFNNKISSRTIPAHIVSLYLYHLCCVYTTEVGHTVLNQAELALLY</sequence>
<dbReference type="AlphaFoldDB" id="A0A1X7UPK4"/>
<feature type="domain" description="ISXO2-like transposase" evidence="1">
    <location>
        <begin position="1"/>
        <end position="77"/>
    </location>
</feature>